<dbReference type="InterPro" id="IPR045584">
    <property type="entry name" value="Pilin-like"/>
</dbReference>
<dbReference type="EMBL" id="CP007509">
    <property type="protein sequence ID" value="AHY41736.1"/>
    <property type="molecule type" value="Genomic_DNA"/>
</dbReference>
<evidence type="ECO:0000256" key="8">
    <source>
        <dbReference type="ARBA" id="ARBA00023136"/>
    </source>
</evidence>
<dbReference type="GO" id="GO:0015628">
    <property type="term" value="P:protein secretion by the type II secretion system"/>
    <property type="evidence" value="ECO:0007669"/>
    <property type="project" value="InterPro"/>
</dbReference>
<evidence type="ECO:0000256" key="10">
    <source>
        <dbReference type="ARBA" id="ARBA00030775"/>
    </source>
</evidence>
<dbReference type="GO" id="GO:0015627">
    <property type="term" value="C:type II protein secretion system complex"/>
    <property type="evidence" value="ECO:0007669"/>
    <property type="project" value="InterPro"/>
</dbReference>
<evidence type="ECO:0000256" key="3">
    <source>
        <dbReference type="ARBA" id="ARBA00022475"/>
    </source>
</evidence>
<dbReference type="AlphaFoldDB" id="A0A023WP17"/>
<comment type="similarity">
    <text evidence="9">Belongs to the GSP H family.</text>
</comment>
<keyword evidence="8 11" id="KW-0472">Membrane</keyword>
<dbReference type="OrthoDB" id="6120962at2"/>
<dbReference type="Gene3D" id="3.55.40.10">
    <property type="entry name" value="minor pseudopilin epsh domain"/>
    <property type="match status" value="1"/>
</dbReference>
<evidence type="ECO:0000256" key="11">
    <source>
        <dbReference type="SAM" id="Phobius"/>
    </source>
</evidence>
<evidence type="ECO:0000259" key="12">
    <source>
        <dbReference type="Pfam" id="PF12019"/>
    </source>
</evidence>
<accession>A0A023WP17</accession>
<dbReference type="InterPro" id="IPR022346">
    <property type="entry name" value="T2SS_GspH"/>
</dbReference>
<feature type="transmembrane region" description="Helical" evidence="11">
    <location>
        <begin position="13"/>
        <end position="36"/>
    </location>
</feature>
<dbReference type="GO" id="GO:0005886">
    <property type="term" value="C:plasma membrane"/>
    <property type="evidence" value="ECO:0007669"/>
    <property type="project" value="UniProtKB-SubCell"/>
</dbReference>
<comment type="subcellular location">
    <subcellularLocation>
        <location evidence="1">Cell inner membrane</location>
        <topology evidence="1">Single-pass membrane protein</topology>
    </subcellularLocation>
</comment>
<dbReference type="Pfam" id="PF07963">
    <property type="entry name" value="N_methyl"/>
    <property type="match status" value="1"/>
</dbReference>
<keyword evidence="5" id="KW-0997">Cell inner membrane</keyword>
<dbReference type="PATRIC" id="fig|316.97.peg.887"/>
<dbReference type="SUPFAM" id="SSF54523">
    <property type="entry name" value="Pili subunits"/>
    <property type="match status" value="1"/>
</dbReference>
<evidence type="ECO:0000256" key="5">
    <source>
        <dbReference type="ARBA" id="ARBA00022519"/>
    </source>
</evidence>
<feature type="domain" description="General secretion pathway GspH" evidence="12">
    <location>
        <begin position="51"/>
        <end position="147"/>
    </location>
</feature>
<dbReference type="Pfam" id="PF12019">
    <property type="entry name" value="GspH"/>
    <property type="match status" value="1"/>
</dbReference>
<dbReference type="PROSITE" id="PS00409">
    <property type="entry name" value="PROKAR_NTER_METHYL"/>
    <property type="match status" value="1"/>
</dbReference>
<name>A0A023WP17_STUST</name>
<evidence type="ECO:0000256" key="9">
    <source>
        <dbReference type="ARBA" id="ARBA00025772"/>
    </source>
</evidence>
<evidence type="ECO:0000256" key="2">
    <source>
        <dbReference type="ARBA" id="ARBA00021549"/>
    </source>
</evidence>
<proteinExistence type="inferred from homology"/>
<reference evidence="13 14" key="1">
    <citation type="submission" date="2014-03" db="EMBL/GenBank/DDBJ databases">
        <title>Complete genome sequence of Pseudomonas stutzeri 19SMN4.</title>
        <authorList>
            <person name="Brunet-Galmes I."/>
            <person name="Nogales B."/>
            <person name="Busquets A."/>
            <person name="Pena A."/>
            <person name="Gomila M."/>
            <person name="Garcia-Valdes E."/>
            <person name="Lalucat J."/>
            <person name="Bennasar A."/>
            <person name="Bosch R."/>
        </authorList>
    </citation>
    <scope>NUCLEOTIDE SEQUENCE [LARGE SCALE GENOMIC DNA]</scope>
    <source>
        <strain evidence="13 14">19SMN4</strain>
    </source>
</reference>
<sequence>MANRNQGFTLVELIVTLSILGIAAAIAIPAAGEMIARNRQEALKDQVEKILHNARTQAITQRRTVDVCGTADGKKCSANWADGWLVRTSSGQILQLTRLPTHDALRWQGFSDNIRFRDNGTTPTSNGRFYQCYRQQVAWQLIISRQGRVRQALPAENREKASLCQ</sequence>
<dbReference type="Proteomes" id="UP000025238">
    <property type="component" value="Chromosome"/>
</dbReference>
<dbReference type="NCBIfam" id="TIGR02532">
    <property type="entry name" value="IV_pilin_GFxxxE"/>
    <property type="match status" value="1"/>
</dbReference>
<keyword evidence="6 11" id="KW-0812">Transmembrane</keyword>
<evidence type="ECO:0000313" key="13">
    <source>
        <dbReference type="EMBL" id="AHY41736.1"/>
    </source>
</evidence>
<evidence type="ECO:0000256" key="7">
    <source>
        <dbReference type="ARBA" id="ARBA00022989"/>
    </source>
</evidence>
<dbReference type="KEGG" id="pstu:UIB01_04345"/>
<protein>
    <recommendedName>
        <fullName evidence="2">Type II secretion system protein H</fullName>
    </recommendedName>
    <alternativeName>
        <fullName evidence="10">General secretion pathway protein H</fullName>
    </alternativeName>
</protein>
<gene>
    <name evidence="13" type="ORF">UIB01_04345</name>
</gene>
<evidence type="ECO:0000313" key="14">
    <source>
        <dbReference type="Proteomes" id="UP000025238"/>
    </source>
</evidence>
<dbReference type="InterPro" id="IPR012902">
    <property type="entry name" value="N_methyl_site"/>
</dbReference>
<evidence type="ECO:0000256" key="4">
    <source>
        <dbReference type="ARBA" id="ARBA00022481"/>
    </source>
</evidence>
<keyword evidence="4" id="KW-0488">Methylation</keyword>
<keyword evidence="7 11" id="KW-1133">Transmembrane helix</keyword>
<keyword evidence="3" id="KW-1003">Cell membrane</keyword>
<evidence type="ECO:0000256" key="1">
    <source>
        <dbReference type="ARBA" id="ARBA00004377"/>
    </source>
</evidence>
<organism evidence="13 14">
    <name type="scientific">Stutzerimonas stutzeri</name>
    <name type="common">Pseudomonas stutzeri</name>
    <dbReference type="NCBI Taxonomy" id="316"/>
    <lineage>
        <taxon>Bacteria</taxon>
        <taxon>Pseudomonadati</taxon>
        <taxon>Pseudomonadota</taxon>
        <taxon>Gammaproteobacteria</taxon>
        <taxon>Pseudomonadales</taxon>
        <taxon>Pseudomonadaceae</taxon>
        <taxon>Stutzerimonas</taxon>
    </lineage>
</organism>
<evidence type="ECO:0000256" key="6">
    <source>
        <dbReference type="ARBA" id="ARBA00022692"/>
    </source>
</evidence>